<dbReference type="KEGG" id="csl:COCSUDRAFT_32367"/>
<reference evidence="1 2" key="1">
    <citation type="journal article" date="2012" name="Genome Biol.">
        <title>The genome of the polar eukaryotic microalga coccomyxa subellipsoidea reveals traits of cold adaptation.</title>
        <authorList>
            <person name="Blanc G."/>
            <person name="Agarkova I."/>
            <person name="Grimwood J."/>
            <person name="Kuo A."/>
            <person name="Brueggeman A."/>
            <person name="Dunigan D."/>
            <person name="Gurnon J."/>
            <person name="Ladunga I."/>
            <person name="Lindquist E."/>
            <person name="Lucas S."/>
            <person name="Pangilinan J."/>
            <person name="Proschold T."/>
            <person name="Salamov A."/>
            <person name="Schmutz J."/>
            <person name="Weeks D."/>
            <person name="Yamada T."/>
            <person name="Claverie J.M."/>
            <person name="Grigoriev I."/>
            <person name="Van Etten J."/>
            <person name="Lomsadze A."/>
            <person name="Borodovsky M."/>
        </authorList>
    </citation>
    <scope>NUCLEOTIDE SEQUENCE [LARGE SCALE GENOMIC DNA]</scope>
    <source>
        <strain evidence="1 2">C-169</strain>
    </source>
</reference>
<evidence type="ECO:0000313" key="1">
    <source>
        <dbReference type="EMBL" id="EIE25759.1"/>
    </source>
</evidence>
<comment type="caution">
    <text evidence="1">The sequence shown here is derived from an EMBL/GenBank/DDBJ whole genome shotgun (WGS) entry which is preliminary data.</text>
</comment>
<keyword evidence="2" id="KW-1185">Reference proteome</keyword>
<evidence type="ECO:0000313" key="2">
    <source>
        <dbReference type="Proteomes" id="UP000007264"/>
    </source>
</evidence>
<accession>I0Z540</accession>
<dbReference type="RefSeq" id="XP_005650303.1">
    <property type="nucleotide sequence ID" value="XM_005650246.1"/>
</dbReference>
<dbReference type="EMBL" id="AGSI01000003">
    <property type="protein sequence ID" value="EIE25759.1"/>
    <property type="molecule type" value="Genomic_DNA"/>
</dbReference>
<dbReference type="GeneID" id="17043763"/>
<gene>
    <name evidence="1" type="ORF">COCSUDRAFT_32367</name>
</gene>
<sequence length="52" mass="5796">MKQDSKHYSPYTVPVPLVLVCSNDYPDEHLLNGQRLASLIKANRLAHCSASN</sequence>
<dbReference type="Proteomes" id="UP000007264">
    <property type="component" value="Unassembled WGS sequence"/>
</dbReference>
<proteinExistence type="predicted"/>
<dbReference type="AlphaFoldDB" id="I0Z540"/>
<name>I0Z540_COCSC</name>
<organism evidence="1 2">
    <name type="scientific">Coccomyxa subellipsoidea (strain C-169)</name>
    <name type="common">Green microalga</name>
    <dbReference type="NCBI Taxonomy" id="574566"/>
    <lineage>
        <taxon>Eukaryota</taxon>
        <taxon>Viridiplantae</taxon>
        <taxon>Chlorophyta</taxon>
        <taxon>core chlorophytes</taxon>
        <taxon>Trebouxiophyceae</taxon>
        <taxon>Trebouxiophyceae incertae sedis</taxon>
        <taxon>Coccomyxaceae</taxon>
        <taxon>Coccomyxa</taxon>
        <taxon>Coccomyxa subellipsoidea</taxon>
    </lineage>
</organism>
<protein>
    <submittedName>
        <fullName evidence="1">Uncharacterized protein</fullName>
    </submittedName>
</protein>